<protein>
    <recommendedName>
        <fullName evidence="3">Alpha/beta hydrolase</fullName>
    </recommendedName>
</protein>
<sequence length="187" mass="21371">MKTAIIIHGYNNESEYSDRSRPAASNDHWIPWVQRQLLLKGIETQTPEMPGFYKPNYEAWKKMFERFDLNEDTILVGHSCGGGFLVRWLSESNVKVGKAVLVAPWLDPEKEIDENFFKFEIDKHIAAKTAGLIVMYSRDDHSSILKTIDILKAETTDIQFQEFEDKGHFVLGSLGSAELPELLLNLV</sequence>
<dbReference type="Proteomes" id="UP000178168">
    <property type="component" value="Unassembled WGS sequence"/>
</dbReference>
<comment type="caution">
    <text evidence="1">The sequence shown here is derived from an EMBL/GenBank/DDBJ whole genome shotgun (WGS) entry which is preliminary data.</text>
</comment>
<evidence type="ECO:0000313" key="1">
    <source>
        <dbReference type="EMBL" id="OHA85801.1"/>
    </source>
</evidence>
<organism evidence="1 2">
    <name type="scientific">Candidatus Yonathbacteria bacterium RIFOXYD1_FULL_52_36</name>
    <dbReference type="NCBI Taxonomy" id="1802730"/>
    <lineage>
        <taxon>Bacteria</taxon>
        <taxon>Candidatus Yonathiibacteriota</taxon>
    </lineage>
</organism>
<accession>A0A1G2SN30</accession>
<reference evidence="1 2" key="1">
    <citation type="journal article" date="2016" name="Nat. Commun.">
        <title>Thousands of microbial genomes shed light on interconnected biogeochemical processes in an aquifer system.</title>
        <authorList>
            <person name="Anantharaman K."/>
            <person name="Brown C.T."/>
            <person name="Hug L.A."/>
            <person name="Sharon I."/>
            <person name="Castelle C.J."/>
            <person name="Probst A.J."/>
            <person name="Thomas B.C."/>
            <person name="Singh A."/>
            <person name="Wilkins M.J."/>
            <person name="Karaoz U."/>
            <person name="Brodie E.L."/>
            <person name="Williams K.H."/>
            <person name="Hubbard S.S."/>
            <person name="Banfield J.F."/>
        </authorList>
    </citation>
    <scope>NUCLEOTIDE SEQUENCE [LARGE SCALE GENOMIC DNA]</scope>
</reference>
<proteinExistence type="predicted"/>
<dbReference type="InterPro" id="IPR029058">
    <property type="entry name" value="AB_hydrolase_fold"/>
</dbReference>
<dbReference type="AlphaFoldDB" id="A0A1G2SN30"/>
<gene>
    <name evidence="1" type="ORF">A2591_00445</name>
</gene>
<evidence type="ECO:0000313" key="2">
    <source>
        <dbReference type="Proteomes" id="UP000178168"/>
    </source>
</evidence>
<dbReference type="Gene3D" id="3.40.50.1820">
    <property type="entry name" value="alpha/beta hydrolase"/>
    <property type="match status" value="1"/>
</dbReference>
<name>A0A1G2SN30_9BACT</name>
<dbReference type="PANTHER" id="PTHR15394">
    <property type="entry name" value="SERINE HYDROLASE RBBP9"/>
    <property type="match status" value="1"/>
</dbReference>
<dbReference type="STRING" id="1802730.A2591_00445"/>
<dbReference type="Pfam" id="PF06821">
    <property type="entry name" value="Ser_hydrolase"/>
    <property type="match status" value="1"/>
</dbReference>
<dbReference type="InterPro" id="IPR010662">
    <property type="entry name" value="RBBP9/YdeN"/>
</dbReference>
<dbReference type="EMBL" id="MHUZ01000015">
    <property type="protein sequence ID" value="OHA85801.1"/>
    <property type="molecule type" value="Genomic_DNA"/>
</dbReference>
<dbReference type="GO" id="GO:0016787">
    <property type="term" value="F:hydrolase activity"/>
    <property type="evidence" value="ECO:0007669"/>
    <property type="project" value="InterPro"/>
</dbReference>
<dbReference type="SUPFAM" id="SSF53474">
    <property type="entry name" value="alpha/beta-Hydrolases"/>
    <property type="match status" value="1"/>
</dbReference>
<dbReference type="PANTHER" id="PTHR15394:SF3">
    <property type="entry name" value="SERINE HYDROLASE RBBP9"/>
    <property type="match status" value="1"/>
</dbReference>
<evidence type="ECO:0008006" key="3">
    <source>
        <dbReference type="Google" id="ProtNLM"/>
    </source>
</evidence>